<name>A0A0B0P0Z7_GOSAR</name>
<accession>A0A0B0P0Z7</accession>
<reference evidence="2" key="1">
    <citation type="submission" date="2014-09" db="EMBL/GenBank/DDBJ databases">
        <authorList>
            <person name="Mudge J."/>
            <person name="Ramaraj T."/>
            <person name="Lindquist I.E."/>
            <person name="Bharti A.K."/>
            <person name="Sundararajan A."/>
            <person name="Cameron C.T."/>
            <person name="Woodward J.E."/>
            <person name="May G.D."/>
            <person name="Brubaker C."/>
            <person name="Broadhvest J."/>
            <person name="Wilkins T.A."/>
        </authorList>
    </citation>
    <scope>NUCLEOTIDE SEQUENCE</scope>
    <source>
        <strain evidence="2">cv. AKA8401</strain>
    </source>
</reference>
<sequence length="68" mass="8009">MKYTRFGLPKVAVEQVKVASLVSLKFQWSRRQDHKPYLTEAIEKRIEDVDLIFMKLHGSRSKPQISYS</sequence>
<proteinExistence type="predicted"/>
<evidence type="ECO:0000313" key="1">
    <source>
        <dbReference type="EMBL" id="KHG20388.1"/>
    </source>
</evidence>
<gene>
    <name evidence="1" type="ORF">F383_25121</name>
</gene>
<organism evidence="1 2">
    <name type="scientific">Gossypium arboreum</name>
    <name type="common">Tree cotton</name>
    <name type="synonym">Gossypium nanking</name>
    <dbReference type="NCBI Taxonomy" id="29729"/>
    <lineage>
        <taxon>Eukaryota</taxon>
        <taxon>Viridiplantae</taxon>
        <taxon>Streptophyta</taxon>
        <taxon>Embryophyta</taxon>
        <taxon>Tracheophyta</taxon>
        <taxon>Spermatophyta</taxon>
        <taxon>Magnoliopsida</taxon>
        <taxon>eudicotyledons</taxon>
        <taxon>Gunneridae</taxon>
        <taxon>Pentapetalae</taxon>
        <taxon>rosids</taxon>
        <taxon>malvids</taxon>
        <taxon>Malvales</taxon>
        <taxon>Malvaceae</taxon>
        <taxon>Malvoideae</taxon>
        <taxon>Gossypium</taxon>
    </lineage>
</organism>
<protein>
    <submittedName>
        <fullName evidence="1">Uncharacterized protein</fullName>
    </submittedName>
</protein>
<dbReference type="Proteomes" id="UP000032142">
    <property type="component" value="Unassembled WGS sequence"/>
</dbReference>
<dbReference type="AlphaFoldDB" id="A0A0B0P0Z7"/>
<evidence type="ECO:0000313" key="2">
    <source>
        <dbReference type="Proteomes" id="UP000032142"/>
    </source>
</evidence>
<keyword evidence="2" id="KW-1185">Reference proteome</keyword>
<dbReference type="EMBL" id="KN415582">
    <property type="protein sequence ID" value="KHG20388.1"/>
    <property type="molecule type" value="Genomic_DNA"/>
</dbReference>